<dbReference type="InterPro" id="IPR050250">
    <property type="entry name" value="Macrolide_Exporter_MacB"/>
</dbReference>
<organism evidence="10 11">
    <name type="scientific">Sporobacter termitidis DSM 10068</name>
    <dbReference type="NCBI Taxonomy" id="1123282"/>
    <lineage>
        <taxon>Bacteria</taxon>
        <taxon>Bacillati</taxon>
        <taxon>Bacillota</taxon>
        <taxon>Clostridia</taxon>
        <taxon>Eubacteriales</taxon>
        <taxon>Oscillospiraceae</taxon>
        <taxon>Sporobacter</taxon>
    </lineage>
</organism>
<keyword evidence="5 7" id="KW-0472">Membrane</keyword>
<evidence type="ECO:0000259" key="9">
    <source>
        <dbReference type="Pfam" id="PF12704"/>
    </source>
</evidence>
<evidence type="ECO:0000256" key="3">
    <source>
        <dbReference type="ARBA" id="ARBA00022692"/>
    </source>
</evidence>
<dbReference type="AlphaFoldDB" id="A0A1M5YWG9"/>
<evidence type="ECO:0000256" key="1">
    <source>
        <dbReference type="ARBA" id="ARBA00004651"/>
    </source>
</evidence>
<dbReference type="EMBL" id="FQXV01000011">
    <property type="protein sequence ID" value="SHI16386.1"/>
    <property type="molecule type" value="Genomic_DNA"/>
</dbReference>
<dbReference type="GO" id="GO:0022857">
    <property type="term" value="F:transmembrane transporter activity"/>
    <property type="evidence" value="ECO:0007669"/>
    <property type="project" value="TreeGrafter"/>
</dbReference>
<feature type="transmembrane region" description="Helical" evidence="7">
    <location>
        <begin position="359"/>
        <end position="380"/>
    </location>
</feature>
<dbReference type="PANTHER" id="PTHR30572">
    <property type="entry name" value="MEMBRANE COMPONENT OF TRANSPORTER-RELATED"/>
    <property type="match status" value="1"/>
</dbReference>
<feature type="transmembrane region" description="Helical" evidence="7">
    <location>
        <begin position="21"/>
        <end position="42"/>
    </location>
</feature>
<keyword evidence="3 7" id="KW-0812">Transmembrane</keyword>
<reference evidence="10 11" key="1">
    <citation type="submission" date="2016-11" db="EMBL/GenBank/DDBJ databases">
        <authorList>
            <person name="Jaros S."/>
            <person name="Januszkiewicz K."/>
            <person name="Wedrychowicz H."/>
        </authorList>
    </citation>
    <scope>NUCLEOTIDE SEQUENCE [LARGE SCALE GENOMIC DNA]</scope>
    <source>
        <strain evidence="10 11">DSM 10068</strain>
    </source>
</reference>
<feature type="domain" description="MacB-like periplasmic core" evidence="9">
    <location>
        <begin position="22"/>
        <end position="229"/>
    </location>
</feature>
<name>A0A1M5YWG9_9FIRM</name>
<dbReference type="GO" id="GO:0005886">
    <property type="term" value="C:plasma membrane"/>
    <property type="evidence" value="ECO:0007669"/>
    <property type="project" value="UniProtKB-SubCell"/>
</dbReference>
<feature type="domain" description="ABC3 transporter permease C-terminal" evidence="8">
    <location>
        <begin position="271"/>
        <end position="390"/>
    </location>
</feature>
<dbReference type="OrthoDB" id="9770036at2"/>
<keyword evidence="2" id="KW-1003">Cell membrane</keyword>
<evidence type="ECO:0000256" key="2">
    <source>
        <dbReference type="ARBA" id="ARBA00022475"/>
    </source>
</evidence>
<dbReference type="InterPro" id="IPR025857">
    <property type="entry name" value="MacB_PCD"/>
</dbReference>
<dbReference type="STRING" id="1123282.SAMN02745823_02925"/>
<evidence type="ECO:0000259" key="8">
    <source>
        <dbReference type="Pfam" id="PF02687"/>
    </source>
</evidence>
<evidence type="ECO:0000313" key="10">
    <source>
        <dbReference type="EMBL" id="SHI16386.1"/>
    </source>
</evidence>
<evidence type="ECO:0000256" key="5">
    <source>
        <dbReference type="ARBA" id="ARBA00023136"/>
    </source>
</evidence>
<keyword evidence="4 7" id="KW-1133">Transmembrane helix</keyword>
<protein>
    <submittedName>
        <fullName evidence="10">Putative ABC transport system permease protein</fullName>
    </submittedName>
</protein>
<evidence type="ECO:0000256" key="7">
    <source>
        <dbReference type="SAM" id="Phobius"/>
    </source>
</evidence>
<feature type="transmembrane region" description="Helical" evidence="7">
    <location>
        <begin position="264"/>
        <end position="292"/>
    </location>
</feature>
<dbReference type="InterPro" id="IPR003838">
    <property type="entry name" value="ABC3_permease_C"/>
</dbReference>
<dbReference type="RefSeq" id="WP_073080460.1">
    <property type="nucleotide sequence ID" value="NZ_FQXV01000011.1"/>
</dbReference>
<comment type="subcellular location">
    <subcellularLocation>
        <location evidence="1">Cell membrane</location>
        <topology evidence="1">Multi-pass membrane protein</topology>
    </subcellularLocation>
</comment>
<dbReference type="Proteomes" id="UP000183995">
    <property type="component" value="Unassembled WGS sequence"/>
</dbReference>
<sequence length="397" mass="42207">MRLYQSFLLALKNILTSKVRAMLTMLGIIIGVSGVMVIIGMGNGMENYMKSSFKSLGTDLLNVTIIGTGTSKNVGVDDMYQLVYDNPAYLKDITPSVMVPGSVKIGSASLDSTSVSGVSETYAAMKKYGLAGGRFLRYADVESRSSVCVVGSYITKMWFNGDAVGKTIRLNGTAFTIVGALEEQSESEEGGSDDAVYIPYSTAARMTSTGTITSYSFQIVSEDDVAQSKKIVGDALYKVYGTKDAYSIISMSEMLSMMTTMLNVLVTVLAAIAAISLVVGGIGIMNIMLVSVSERTREIGIRKALGAKQRHIMQQFVIEAATLSALGGLVGIGFGYLLSALATVILKQVLDPNLAVVPSLPSILIAFGISAAIGILFGYLPARKAARLNPIDALRYE</sequence>
<dbReference type="Pfam" id="PF12704">
    <property type="entry name" value="MacB_PCD"/>
    <property type="match status" value="1"/>
</dbReference>
<comment type="similarity">
    <text evidence="6">Belongs to the ABC-4 integral membrane protein family.</text>
</comment>
<proteinExistence type="inferred from homology"/>
<evidence type="ECO:0000256" key="6">
    <source>
        <dbReference type="ARBA" id="ARBA00038076"/>
    </source>
</evidence>
<dbReference type="Pfam" id="PF02687">
    <property type="entry name" value="FtsX"/>
    <property type="match status" value="1"/>
</dbReference>
<feature type="transmembrane region" description="Helical" evidence="7">
    <location>
        <begin position="316"/>
        <end position="339"/>
    </location>
</feature>
<gene>
    <name evidence="10" type="ORF">SAMN02745823_02925</name>
</gene>
<accession>A0A1M5YWG9</accession>
<dbReference type="PANTHER" id="PTHR30572:SF4">
    <property type="entry name" value="ABC TRANSPORTER PERMEASE YTRF"/>
    <property type="match status" value="1"/>
</dbReference>
<keyword evidence="11" id="KW-1185">Reference proteome</keyword>
<evidence type="ECO:0000313" key="11">
    <source>
        <dbReference type="Proteomes" id="UP000183995"/>
    </source>
</evidence>
<evidence type="ECO:0000256" key="4">
    <source>
        <dbReference type="ARBA" id="ARBA00022989"/>
    </source>
</evidence>